<evidence type="ECO:0000313" key="2">
    <source>
        <dbReference type="Proteomes" id="UP001652394"/>
    </source>
</evidence>
<sequence>MDCIVNKLTEIEETASSIVEHAEAQKEVLDKEYDEKRRAFDAQLEAKTQDQIDKIRSELEKNTHRLLDSQSGASSSAIELLQKEYEEKHTLYAQEIVKKVTEV</sequence>
<gene>
    <name evidence="1" type="ORF">OCV51_00480</name>
</gene>
<comment type="caution">
    <text evidence="1">The sequence shown here is derived from an EMBL/GenBank/DDBJ whole genome shotgun (WGS) entry which is preliminary data.</text>
</comment>
<keyword evidence="2" id="KW-1185">Reference proteome</keyword>
<dbReference type="RefSeq" id="WP_059067535.1">
    <property type="nucleotide sequence ID" value="NZ_JAOQJX010000001.1"/>
</dbReference>
<evidence type="ECO:0008006" key="3">
    <source>
        <dbReference type="Google" id="ProtNLM"/>
    </source>
</evidence>
<dbReference type="Proteomes" id="UP001652394">
    <property type="component" value="Unassembled WGS sequence"/>
</dbReference>
<organism evidence="1 2">
    <name type="scientific">Faecalicatena acetigenes</name>
    <dbReference type="NCBI Taxonomy" id="2981790"/>
    <lineage>
        <taxon>Bacteria</taxon>
        <taxon>Bacillati</taxon>
        <taxon>Bacillota</taxon>
        <taxon>Clostridia</taxon>
        <taxon>Lachnospirales</taxon>
        <taxon>Lachnospiraceae</taxon>
        <taxon>Faecalicatena</taxon>
    </lineage>
</organism>
<evidence type="ECO:0000313" key="1">
    <source>
        <dbReference type="EMBL" id="MCU6746148.1"/>
    </source>
</evidence>
<accession>A0ABT2T7A6</accession>
<reference evidence="1 2" key="1">
    <citation type="journal article" date="2021" name="ISME Commun">
        <title>Automated analysis of genomic sequences facilitates high-throughput and comprehensive description of bacteria.</title>
        <authorList>
            <person name="Hitch T.C.A."/>
        </authorList>
    </citation>
    <scope>NUCLEOTIDE SEQUENCE [LARGE SCALE GENOMIC DNA]</scope>
    <source>
        <strain evidence="1 2">H2_18</strain>
    </source>
</reference>
<dbReference type="EMBL" id="JAOQJX010000001">
    <property type="protein sequence ID" value="MCU6746148.1"/>
    <property type="molecule type" value="Genomic_DNA"/>
</dbReference>
<protein>
    <recommendedName>
        <fullName evidence="3">ATPase</fullName>
    </recommendedName>
</protein>
<proteinExistence type="predicted"/>
<name>A0ABT2T7A6_9FIRM</name>